<keyword evidence="4" id="KW-1185">Reference proteome</keyword>
<accession>A0A0F7TM91</accession>
<evidence type="ECO:0000256" key="2">
    <source>
        <dbReference type="SAM" id="Phobius"/>
    </source>
</evidence>
<protein>
    <submittedName>
        <fullName evidence="3">Uncharacterized protein</fullName>
    </submittedName>
</protein>
<keyword evidence="2" id="KW-0472">Membrane</keyword>
<organism evidence="3 4">
    <name type="scientific">Penicillium brasilianum</name>
    <dbReference type="NCBI Taxonomy" id="104259"/>
    <lineage>
        <taxon>Eukaryota</taxon>
        <taxon>Fungi</taxon>
        <taxon>Dikarya</taxon>
        <taxon>Ascomycota</taxon>
        <taxon>Pezizomycotina</taxon>
        <taxon>Eurotiomycetes</taxon>
        <taxon>Eurotiomycetidae</taxon>
        <taxon>Eurotiales</taxon>
        <taxon>Aspergillaceae</taxon>
        <taxon>Penicillium</taxon>
    </lineage>
</organism>
<feature type="region of interest" description="Disordered" evidence="1">
    <location>
        <begin position="474"/>
        <end position="511"/>
    </location>
</feature>
<feature type="compositionally biased region" description="Polar residues" evidence="1">
    <location>
        <begin position="195"/>
        <end position="209"/>
    </location>
</feature>
<keyword evidence="2" id="KW-1133">Transmembrane helix</keyword>
<evidence type="ECO:0000313" key="4">
    <source>
        <dbReference type="Proteomes" id="UP000042958"/>
    </source>
</evidence>
<dbReference type="STRING" id="104259.A0A0F7TM91"/>
<feature type="compositionally biased region" description="Polar residues" evidence="1">
    <location>
        <begin position="239"/>
        <end position="251"/>
    </location>
</feature>
<keyword evidence="2" id="KW-0812">Transmembrane</keyword>
<gene>
    <name evidence="3" type="ORF">PMG11_05677</name>
</gene>
<dbReference type="EMBL" id="CDHK01000005">
    <property type="protein sequence ID" value="CEJ56966.1"/>
    <property type="molecule type" value="Genomic_DNA"/>
</dbReference>
<feature type="compositionally biased region" description="Pro residues" evidence="1">
    <location>
        <begin position="277"/>
        <end position="291"/>
    </location>
</feature>
<proteinExistence type="predicted"/>
<feature type="compositionally biased region" description="Basic and acidic residues" evidence="1">
    <location>
        <begin position="403"/>
        <end position="421"/>
    </location>
</feature>
<feature type="compositionally biased region" description="Low complexity" evidence="1">
    <location>
        <begin position="107"/>
        <end position="140"/>
    </location>
</feature>
<feature type="region of interest" description="Disordered" evidence="1">
    <location>
        <begin position="56"/>
        <end position="140"/>
    </location>
</feature>
<feature type="region of interest" description="Disordered" evidence="1">
    <location>
        <begin position="179"/>
        <end position="305"/>
    </location>
</feature>
<dbReference type="Proteomes" id="UP000042958">
    <property type="component" value="Unassembled WGS sequence"/>
</dbReference>
<feature type="region of interest" description="Disordered" evidence="1">
    <location>
        <begin position="322"/>
        <end position="422"/>
    </location>
</feature>
<feature type="compositionally biased region" description="Low complexity" evidence="1">
    <location>
        <begin position="220"/>
        <end position="236"/>
    </location>
</feature>
<feature type="compositionally biased region" description="Polar residues" evidence="1">
    <location>
        <begin position="338"/>
        <end position="367"/>
    </location>
</feature>
<evidence type="ECO:0000256" key="1">
    <source>
        <dbReference type="SAM" id="MobiDB-lite"/>
    </source>
</evidence>
<dbReference type="OrthoDB" id="5431298at2759"/>
<evidence type="ECO:0000313" key="3">
    <source>
        <dbReference type="EMBL" id="CEJ56966.1"/>
    </source>
</evidence>
<reference evidence="4" key="1">
    <citation type="journal article" date="2015" name="Genome Announc.">
        <title>Draft genome sequence of the fungus Penicillium brasilianum MG11.</title>
        <authorList>
            <person name="Horn F."/>
            <person name="Linde J."/>
            <person name="Mattern D.J."/>
            <person name="Walther G."/>
            <person name="Guthke R."/>
            <person name="Brakhage A.A."/>
            <person name="Valiante V."/>
        </authorList>
    </citation>
    <scope>NUCLEOTIDE SEQUENCE [LARGE SCALE GENOMIC DNA]</scope>
    <source>
        <strain evidence="4">MG11</strain>
    </source>
</reference>
<dbReference type="AlphaFoldDB" id="A0A0F7TM91"/>
<name>A0A0F7TM91_PENBI</name>
<feature type="compositionally biased region" description="Low complexity" evidence="1">
    <location>
        <begin position="256"/>
        <end position="276"/>
    </location>
</feature>
<sequence length="511" mass="53220">MDALDRRDDTTCGNSQQWYICSAGNFRGCCASDPCSSGICFDDNVSLLHLTSAASSTSSTTSSKGTSTSTTTSSSTTTISTIPSTASSHTSSSTTSVSSVDKSAPVASDSTKSSTATSTATTTSSAAAAASTGSRSSSKGPIIGGIAGAIAALTLIILLFWFCRRRRTRRGKSYTFHLRRSPSTKSLHNREMASVSKTELSLSETNSAHLTKESPHGSQTTSAPANSNTNSNLLPPGSTAASSLNVSSFSPDPSEFSTLSSGVLTTSSGGFVRLPPLRMPSPLPMPPPPNEKPGSISEAESQTAELSDTGFYRQRAELAGHSQSELINIPPERRQRNKSPLAQAQNAGRSWESSPSLNSGSRDSSPRSAVDKNGSSSLTSRTTARRVVTRSGVVMGANLDRYSTGRDLEHAERGKKSDSGQEHVMSFMTFGGNEFEMVQRRGSSPGQVNGSVSIAGGNVRGQSLVSEVVPQEVGASPIGEAPPAYAAGGVSPRQDEKSPSGTIELGINRRE</sequence>
<feature type="compositionally biased region" description="Low complexity" evidence="1">
    <location>
        <begin position="56"/>
        <end position="99"/>
    </location>
</feature>
<feature type="transmembrane region" description="Helical" evidence="2">
    <location>
        <begin position="142"/>
        <end position="163"/>
    </location>
</feature>